<keyword evidence="6 17" id="KW-0472">Membrane</keyword>
<comment type="similarity">
    <text evidence="3">Belongs to the AIG1 family.</text>
</comment>
<comment type="subcellular location">
    <subcellularLocation>
        <location evidence="2">Endomembrane system</location>
        <topology evidence="2">Multi-pass membrane protein</topology>
    </subcellularLocation>
</comment>
<evidence type="ECO:0000313" key="18">
    <source>
        <dbReference type="Proteomes" id="UP001318040"/>
    </source>
</evidence>
<gene>
    <name evidence="19" type="primary">LOC116941677</name>
</gene>
<evidence type="ECO:0000256" key="9">
    <source>
        <dbReference type="ARBA" id="ARBA00047863"/>
    </source>
</evidence>
<dbReference type="PANTHER" id="PTHR10989:SF16">
    <property type="entry name" value="AT02829P-RELATED"/>
    <property type="match status" value="1"/>
</dbReference>
<evidence type="ECO:0000313" key="19">
    <source>
        <dbReference type="RefSeq" id="XP_032808883.1"/>
    </source>
</evidence>
<dbReference type="PANTHER" id="PTHR10989">
    <property type="entry name" value="ANDROGEN-INDUCED PROTEIN 1-RELATED"/>
    <property type="match status" value="1"/>
</dbReference>
<evidence type="ECO:0000256" key="15">
    <source>
        <dbReference type="ARBA" id="ARBA00049322"/>
    </source>
</evidence>
<accession>A0AAJ7WU85</accession>
<feature type="transmembrane region" description="Helical" evidence="17">
    <location>
        <begin position="168"/>
        <end position="185"/>
    </location>
</feature>
<organism evidence="18 19">
    <name type="scientific">Petromyzon marinus</name>
    <name type="common">Sea lamprey</name>
    <dbReference type="NCBI Taxonomy" id="7757"/>
    <lineage>
        <taxon>Eukaryota</taxon>
        <taxon>Metazoa</taxon>
        <taxon>Chordata</taxon>
        <taxon>Craniata</taxon>
        <taxon>Vertebrata</taxon>
        <taxon>Cyclostomata</taxon>
        <taxon>Hyperoartia</taxon>
        <taxon>Petromyzontiformes</taxon>
        <taxon>Petromyzontidae</taxon>
        <taxon>Petromyzon</taxon>
    </lineage>
</organism>
<dbReference type="RefSeq" id="XP_032808883.1">
    <property type="nucleotide sequence ID" value="XM_032952992.1"/>
</dbReference>
<evidence type="ECO:0000256" key="16">
    <source>
        <dbReference type="ARBA" id="ARBA00049428"/>
    </source>
</evidence>
<sequence>MVGRSSTTGLLALHAAATAWYGTTVSLHVDNAATLPGSLSYGGHWKYLTFIDLILQLVYFGLCVSVDILALIQGKGKENKGKVLQTLTQLRDNIFATLAFPLAVHTTIVPILLVEMYATRHVYPSKNAGIATLAAFFIAYVSWILWVKYYSGIWAYPFLNEMSFESRVIFFSSSFMLLIGFYILGKKLNNLFWVAEKIIKEDEYKG</sequence>
<evidence type="ECO:0000256" key="13">
    <source>
        <dbReference type="ARBA" id="ARBA00049221"/>
    </source>
</evidence>
<comment type="catalytic activity">
    <reaction evidence="16">
        <text>12-(9Z-hexadecenoyloxy)-octadecanoate + H2O = 12-hydroxyoctadecanoate + (9Z)-hexadecenoate + H(+)</text>
        <dbReference type="Rhea" id="RHEA:52072"/>
        <dbReference type="ChEBI" id="CHEBI:15377"/>
        <dbReference type="ChEBI" id="CHEBI:15378"/>
        <dbReference type="ChEBI" id="CHEBI:32372"/>
        <dbReference type="ChEBI" id="CHEBI:84201"/>
        <dbReference type="ChEBI" id="CHEBI:136312"/>
    </reaction>
    <physiologicalReaction direction="left-to-right" evidence="16">
        <dbReference type="Rhea" id="RHEA:52073"/>
    </physiologicalReaction>
</comment>
<keyword evidence="18" id="KW-1185">Reference proteome</keyword>
<protein>
    <submittedName>
        <fullName evidence="19">Androgen-induced gene 1 protein-like isoform X2</fullName>
    </submittedName>
</protein>
<comment type="catalytic activity">
    <reaction evidence="11">
        <text>12-(9Z-octadecenoyloxy)-octadecanoate + H2O = 12-hydroxyoctadecanoate + (9Z)-octadecenoate + H(+)</text>
        <dbReference type="Rhea" id="RHEA:52060"/>
        <dbReference type="ChEBI" id="CHEBI:15377"/>
        <dbReference type="ChEBI" id="CHEBI:15378"/>
        <dbReference type="ChEBI" id="CHEBI:30823"/>
        <dbReference type="ChEBI" id="CHEBI:84201"/>
        <dbReference type="ChEBI" id="CHEBI:136302"/>
    </reaction>
    <physiologicalReaction direction="left-to-right" evidence="11">
        <dbReference type="Rhea" id="RHEA:52061"/>
    </physiologicalReaction>
</comment>
<dbReference type="Pfam" id="PF04750">
    <property type="entry name" value="Far-17a_AIG1"/>
    <property type="match status" value="1"/>
</dbReference>
<evidence type="ECO:0000256" key="12">
    <source>
        <dbReference type="ARBA" id="ARBA00048800"/>
    </source>
</evidence>
<comment type="catalytic activity">
    <reaction evidence="10">
        <text>12-octadecanoyloxy-octadecanoate + H2O = 12-hydroxyoctadecanoate + octadecanoate + H(+)</text>
        <dbReference type="Rhea" id="RHEA:52080"/>
        <dbReference type="ChEBI" id="CHEBI:15377"/>
        <dbReference type="ChEBI" id="CHEBI:15378"/>
        <dbReference type="ChEBI" id="CHEBI:25629"/>
        <dbReference type="ChEBI" id="CHEBI:84201"/>
        <dbReference type="ChEBI" id="CHEBI:136330"/>
    </reaction>
    <physiologicalReaction direction="left-to-right" evidence="10">
        <dbReference type="Rhea" id="RHEA:52081"/>
    </physiologicalReaction>
</comment>
<reference evidence="19" key="1">
    <citation type="submission" date="2025-08" db="UniProtKB">
        <authorList>
            <consortium name="RefSeq"/>
        </authorList>
    </citation>
    <scope>IDENTIFICATION</scope>
    <source>
        <tissue evidence="19">Sperm</tissue>
    </source>
</reference>
<evidence type="ECO:0000256" key="2">
    <source>
        <dbReference type="ARBA" id="ARBA00004127"/>
    </source>
</evidence>
<dbReference type="Proteomes" id="UP001318040">
    <property type="component" value="Chromosome 12"/>
</dbReference>
<feature type="transmembrane region" description="Helical" evidence="17">
    <location>
        <begin position="93"/>
        <end position="113"/>
    </location>
</feature>
<comment type="catalytic activity">
    <reaction evidence="13">
        <text>9-octadecanoyloxy-octadecanoate + H2O = 9-hydroxy-octadecanoate + octadecanoate + H(+)</text>
        <dbReference type="Rhea" id="RHEA:52096"/>
        <dbReference type="ChEBI" id="CHEBI:15377"/>
        <dbReference type="ChEBI" id="CHEBI:15378"/>
        <dbReference type="ChEBI" id="CHEBI:25629"/>
        <dbReference type="ChEBI" id="CHEBI:136286"/>
        <dbReference type="ChEBI" id="CHEBI:136373"/>
    </reaction>
    <physiologicalReaction direction="left-to-right" evidence="13">
        <dbReference type="Rhea" id="RHEA:52097"/>
    </physiologicalReaction>
</comment>
<name>A0AAJ7WU85_PETMA</name>
<comment type="catalytic activity">
    <reaction evidence="7">
        <text>12-hexadecanoyloxy-octadecanoate + H2O = 12-hydroxyoctadecanoate + hexadecanoate + H(+)</text>
        <dbReference type="Rhea" id="RHEA:52056"/>
        <dbReference type="ChEBI" id="CHEBI:7896"/>
        <dbReference type="ChEBI" id="CHEBI:15377"/>
        <dbReference type="ChEBI" id="CHEBI:15378"/>
        <dbReference type="ChEBI" id="CHEBI:83677"/>
        <dbReference type="ChEBI" id="CHEBI:84201"/>
    </reaction>
    <physiologicalReaction direction="left-to-right" evidence="7">
        <dbReference type="Rhea" id="RHEA:52057"/>
    </physiologicalReaction>
</comment>
<comment type="catalytic activity">
    <reaction evidence="9">
        <text>9-hexadecanoyloxy-octadecanoate + H2O = 9-hydroxy-octadecanoate + hexadecanoate + H(+)</text>
        <dbReference type="Rhea" id="RHEA:52052"/>
        <dbReference type="ChEBI" id="CHEBI:7896"/>
        <dbReference type="ChEBI" id="CHEBI:15377"/>
        <dbReference type="ChEBI" id="CHEBI:15378"/>
        <dbReference type="ChEBI" id="CHEBI:83670"/>
        <dbReference type="ChEBI" id="CHEBI:136286"/>
    </reaction>
    <physiologicalReaction direction="left-to-right" evidence="9">
        <dbReference type="Rhea" id="RHEA:52053"/>
    </physiologicalReaction>
</comment>
<dbReference type="AlphaFoldDB" id="A0AAJ7WU85"/>
<evidence type="ECO:0000256" key="11">
    <source>
        <dbReference type="ARBA" id="ARBA00048701"/>
    </source>
</evidence>
<dbReference type="GO" id="GO:0012505">
    <property type="term" value="C:endomembrane system"/>
    <property type="evidence" value="ECO:0007669"/>
    <property type="project" value="UniProtKB-SubCell"/>
</dbReference>
<evidence type="ECO:0000256" key="7">
    <source>
        <dbReference type="ARBA" id="ARBA00047368"/>
    </source>
</evidence>
<comment type="catalytic activity">
    <reaction evidence="14">
        <text>13-(9Z-octadecenoyloxy)-octadecanoate + H2O = 13-hydroxy-octadecanoate + (9Z)-octadecenoate + H(+)</text>
        <dbReference type="Rhea" id="RHEA:52064"/>
        <dbReference type="ChEBI" id="CHEBI:15377"/>
        <dbReference type="ChEBI" id="CHEBI:15378"/>
        <dbReference type="ChEBI" id="CHEBI:30823"/>
        <dbReference type="ChEBI" id="CHEBI:136303"/>
        <dbReference type="ChEBI" id="CHEBI:136304"/>
    </reaction>
    <physiologicalReaction direction="left-to-right" evidence="14">
        <dbReference type="Rhea" id="RHEA:52065"/>
    </physiologicalReaction>
</comment>
<evidence type="ECO:0000256" key="3">
    <source>
        <dbReference type="ARBA" id="ARBA00009300"/>
    </source>
</evidence>
<evidence type="ECO:0000256" key="17">
    <source>
        <dbReference type="SAM" id="Phobius"/>
    </source>
</evidence>
<comment type="catalytic activity">
    <reaction evidence="1">
        <text>9-(9Z-hexadecenoyloxy)-octadecanoate + H2O = (9Z)-hexadecenoate + 9-hydroxy-octadecanoate + H(+)</text>
        <dbReference type="Rhea" id="RHEA:52068"/>
        <dbReference type="ChEBI" id="CHEBI:15377"/>
        <dbReference type="ChEBI" id="CHEBI:15378"/>
        <dbReference type="ChEBI" id="CHEBI:32372"/>
        <dbReference type="ChEBI" id="CHEBI:136286"/>
        <dbReference type="ChEBI" id="CHEBI:136309"/>
    </reaction>
    <physiologicalReaction direction="left-to-right" evidence="1">
        <dbReference type="Rhea" id="RHEA:52069"/>
    </physiologicalReaction>
</comment>
<evidence type="ECO:0000256" key="1">
    <source>
        <dbReference type="ARBA" id="ARBA00000923"/>
    </source>
</evidence>
<dbReference type="InterPro" id="IPR006838">
    <property type="entry name" value="ADTRP_AIG1"/>
</dbReference>
<dbReference type="GO" id="GO:0016020">
    <property type="term" value="C:membrane"/>
    <property type="evidence" value="ECO:0007669"/>
    <property type="project" value="InterPro"/>
</dbReference>
<evidence type="ECO:0000256" key="5">
    <source>
        <dbReference type="ARBA" id="ARBA00022989"/>
    </source>
</evidence>
<keyword evidence="5 17" id="KW-1133">Transmembrane helix</keyword>
<proteinExistence type="inferred from homology"/>
<keyword evidence="4 17" id="KW-0812">Transmembrane</keyword>
<comment type="catalytic activity">
    <reaction evidence="12">
        <text>9-(9Z-octadecenoyloxy)-octadecanoate + H2O = 9-hydroxy-octadecanoate + (9Z)-octadecenoate + H(+)</text>
        <dbReference type="Rhea" id="RHEA:52048"/>
        <dbReference type="ChEBI" id="CHEBI:15377"/>
        <dbReference type="ChEBI" id="CHEBI:15378"/>
        <dbReference type="ChEBI" id="CHEBI:30823"/>
        <dbReference type="ChEBI" id="CHEBI:136282"/>
        <dbReference type="ChEBI" id="CHEBI:136286"/>
    </reaction>
    <physiologicalReaction direction="left-to-right" evidence="12">
        <dbReference type="Rhea" id="RHEA:52049"/>
    </physiologicalReaction>
</comment>
<evidence type="ECO:0000256" key="4">
    <source>
        <dbReference type="ARBA" id="ARBA00022692"/>
    </source>
</evidence>
<comment type="catalytic activity">
    <reaction evidence="8">
        <text>13-octadecanoyloxy-octadecanoate + H2O = 13-hydroxy-octadecanoate + octadecanoate + H(+)</text>
        <dbReference type="Rhea" id="RHEA:52084"/>
        <dbReference type="ChEBI" id="CHEBI:15377"/>
        <dbReference type="ChEBI" id="CHEBI:15378"/>
        <dbReference type="ChEBI" id="CHEBI:25629"/>
        <dbReference type="ChEBI" id="CHEBI:136304"/>
        <dbReference type="ChEBI" id="CHEBI:136335"/>
    </reaction>
    <physiologicalReaction direction="left-to-right" evidence="8">
        <dbReference type="Rhea" id="RHEA:52085"/>
    </physiologicalReaction>
</comment>
<evidence type="ECO:0000256" key="10">
    <source>
        <dbReference type="ARBA" id="ARBA00048680"/>
    </source>
</evidence>
<feature type="transmembrane region" description="Helical" evidence="17">
    <location>
        <begin position="128"/>
        <end position="147"/>
    </location>
</feature>
<evidence type="ECO:0000256" key="14">
    <source>
        <dbReference type="ARBA" id="ARBA00049296"/>
    </source>
</evidence>
<feature type="transmembrane region" description="Helical" evidence="17">
    <location>
        <begin position="50"/>
        <end position="72"/>
    </location>
</feature>
<evidence type="ECO:0000256" key="6">
    <source>
        <dbReference type="ARBA" id="ARBA00023136"/>
    </source>
</evidence>
<comment type="catalytic activity">
    <reaction evidence="15">
        <text>13-(9Z-hexadecenoyloxy)-octadecanoate + H2O = 13-hydroxy-octadecanoate + (9Z)-hexadecenoate + H(+)</text>
        <dbReference type="Rhea" id="RHEA:52076"/>
        <dbReference type="ChEBI" id="CHEBI:15377"/>
        <dbReference type="ChEBI" id="CHEBI:15378"/>
        <dbReference type="ChEBI" id="CHEBI:32372"/>
        <dbReference type="ChEBI" id="CHEBI:136304"/>
        <dbReference type="ChEBI" id="CHEBI:136315"/>
    </reaction>
    <physiologicalReaction direction="left-to-right" evidence="15">
        <dbReference type="Rhea" id="RHEA:52077"/>
    </physiologicalReaction>
</comment>
<evidence type="ECO:0000256" key="8">
    <source>
        <dbReference type="ARBA" id="ARBA00047427"/>
    </source>
</evidence>